<dbReference type="EMBL" id="HG529706">
    <property type="protein sequence ID" value="CDI56925.1"/>
    <property type="molecule type" value="Genomic_DNA"/>
</dbReference>
<keyword evidence="2" id="KW-1133">Transmembrane helix</keyword>
<feature type="compositionally biased region" description="Polar residues" evidence="1">
    <location>
        <begin position="36"/>
        <end position="65"/>
    </location>
</feature>
<evidence type="ECO:0000256" key="1">
    <source>
        <dbReference type="SAM" id="MobiDB-lite"/>
    </source>
</evidence>
<feature type="compositionally biased region" description="Low complexity" evidence="1">
    <location>
        <begin position="716"/>
        <end position="727"/>
    </location>
</feature>
<evidence type="ECO:0000313" key="3">
    <source>
        <dbReference type="EMBL" id="CDI56925.1"/>
    </source>
</evidence>
<name>A0A077R345_9BASI</name>
<reference evidence="3" key="1">
    <citation type="journal article" date="2014" name="Genome Biol. Evol.">
        <title>Gene Loss Rather Than Gene Gain Is Associated with a Host Jump from Monocots to Dicots in the Smut Fungus Melanopsichium pennsylvanicum.</title>
        <authorList>
            <person name="Sharma R."/>
            <person name="Mishra B."/>
            <person name="Runge F."/>
            <person name="Thines M."/>
        </authorList>
    </citation>
    <scope>NUCLEOTIDE SEQUENCE</scope>
    <source>
        <strain evidence="3">4</strain>
    </source>
</reference>
<protein>
    <submittedName>
        <fullName evidence="3">Uncharacterized protein</fullName>
    </submittedName>
</protein>
<feature type="compositionally biased region" description="Low complexity" evidence="1">
    <location>
        <begin position="105"/>
        <end position="114"/>
    </location>
</feature>
<feature type="compositionally biased region" description="Polar residues" evidence="1">
    <location>
        <begin position="728"/>
        <end position="743"/>
    </location>
</feature>
<keyword evidence="2" id="KW-0812">Transmembrane</keyword>
<feature type="region of interest" description="Disordered" evidence="1">
    <location>
        <begin position="716"/>
        <end position="743"/>
    </location>
</feature>
<proteinExistence type="predicted"/>
<feature type="transmembrane region" description="Helical" evidence="2">
    <location>
        <begin position="665"/>
        <end position="685"/>
    </location>
</feature>
<accession>A0A077R345</accession>
<feature type="region of interest" description="Disordered" evidence="1">
    <location>
        <begin position="93"/>
        <end position="114"/>
    </location>
</feature>
<feature type="compositionally biased region" description="Polar residues" evidence="1">
    <location>
        <begin position="1"/>
        <end position="12"/>
    </location>
</feature>
<feature type="region of interest" description="Disordered" evidence="1">
    <location>
        <begin position="1"/>
        <end position="67"/>
    </location>
</feature>
<keyword evidence="2" id="KW-0472">Membrane</keyword>
<evidence type="ECO:0000256" key="2">
    <source>
        <dbReference type="SAM" id="Phobius"/>
    </source>
</evidence>
<dbReference type="AlphaFoldDB" id="A0A077R345"/>
<organism evidence="3">
    <name type="scientific">Melanopsichium pennsylvanicum 4</name>
    <dbReference type="NCBI Taxonomy" id="1398559"/>
    <lineage>
        <taxon>Eukaryota</taxon>
        <taxon>Fungi</taxon>
        <taxon>Dikarya</taxon>
        <taxon>Basidiomycota</taxon>
        <taxon>Ustilaginomycotina</taxon>
        <taxon>Ustilaginomycetes</taxon>
        <taxon>Ustilaginales</taxon>
        <taxon>Ustilaginaceae</taxon>
        <taxon>Melanopsichium</taxon>
    </lineage>
</organism>
<feature type="region of interest" description="Disordered" evidence="1">
    <location>
        <begin position="466"/>
        <end position="494"/>
    </location>
</feature>
<sequence length="743" mass="80478">MFHSNTNASSFKLQPAPRPKAKKRPQNPPPLHITPSAESSRSATEQSPITLQTRSDNSSLRSCSQVDEDALTPKASLLQNPLLIDQERAAKIDNTSFSPPRRPRASTTSLASALSATSASSVTRLLASMSPSISPRRSKSAVQPDSPSATLTVVLTNKSPTPCSPLFPRRTLMRSISSTCLNNHPAKSPTSPVNASSRARLRKRMGWRGALSASMHEETAILMSPGSPLTPSRASTLHTPTQASIASLLGHSNLLSPHDVEEQLEPLSATLKALGAKRRTETLPSACIPVQSSTFGSFHVVHTHGDIKSPFSEAEFTANQERFQVITATRKIFQLPTWVRFEANHHARTKAAEENRKAAAEFSKLPIASKQASVDKIADCKQDALSGKALPKTSHLGDVAPDSPNGELFAGFDIGSSDTLPKSSDESGYVVSVVRRPSVAAFRKAESTKGAGGKVFASIRSALPPFRPQGRIKDSSPQSMPEALGSSSASTRNVVKQRRDGWGGVLTRSSWFPSHTKGPLVSPSSPASGRVKRKGLKKMLLQSSIPVKAHDKRDDEWEDIDEIPCNSGVQVSDRSFLELEDVPRFFNRPPTTRGWFSFLPSRFRAQKKQHDFLDEHELNHWRTRSLKLSPAEEQVISSQLIAKGERSLENRPVHKSNNLSLRMRITVFVITTILISAVVGNVVILTRAVKTSQKNGDDNTKSKVSIVGNLPLSTTSTSLTQSNTLSNGASQSSVTKAAQLSQA</sequence>
<feature type="compositionally biased region" description="Polar residues" evidence="1">
    <location>
        <begin position="475"/>
        <end position="494"/>
    </location>
</feature>